<dbReference type="EMBL" id="LGKP01000035">
    <property type="protein sequence ID" value="KPL81280.1"/>
    <property type="molecule type" value="Genomic_DNA"/>
</dbReference>
<evidence type="ECO:0000313" key="6">
    <source>
        <dbReference type="EMBL" id="KPL81280.1"/>
    </source>
</evidence>
<comment type="similarity">
    <text evidence="1">Belongs to the metallo-beta-lactamase superfamily.</text>
</comment>
<feature type="domain" description="Metallo-beta-lactamase" evidence="5">
    <location>
        <begin position="56"/>
        <end position="263"/>
    </location>
</feature>
<accession>A0A0P6XYG2</accession>
<evidence type="ECO:0000256" key="3">
    <source>
        <dbReference type="ARBA" id="ARBA00022801"/>
    </source>
</evidence>
<dbReference type="RefSeq" id="WP_054536548.1">
    <property type="nucleotide sequence ID" value="NZ_LGKP01000035.1"/>
</dbReference>
<dbReference type="InterPro" id="IPR051013">
    <property type="entry name" value="MBL_superfamily_lactonases"/>
</dbReference>
<evidence type="ECO:0000256" key="4">
    <source>
        <dbReference type="ARBA" id="ARBA00022833"/>
    </source>
</evidence>
<dbReference type="InterPro" id="IPR001279">
    <property type="entry name" value="Metallo-B-lactamas"/>
</dbReference>
<gene>
    <name evidence="6" type="ORF">SE18_21640</name>
</gene>
<organism evidence="6 7">
    <name type="scientific">Herpetosiphon geysericola</name>
    <dbReference type="NCBI Taxonomy" id="70996"/>
    <lineage>
        <taxon>Bacteria</taxon>
        <taxon>Bacillati</taxon>
        <taxon>Chloroflexota</taxon>
        <taxon>Chloroflexia</taxon>
        <taxon>Herpetosiphonales</taxon>
        <taxon>Herpetosiphonaceae</taxon>
        <taxon>Herpetosiphon</taxon>
    </lineage>
</organism>
<evidence type="ECO:0000256" key="1">
    <source>
        <dbReference type="ARBA" id="ARBA00007749"/>
    </source>
</evidence>
<keyword evidence="4" id="KW-0862">Zinc</keyword>
<protein>
    <recommendedName>
        <fullName evidence="5">Metallo-beta-lactamase domain-containing protein</fullName>
    </recommendedName>
</protein>
<dbReference type="GO" id="GO:0046872">
    <property type="term" value="F:metal ion binding"/>
    <property type="evidence" value="ECO:0007669"/>
    <property type="project" value="UniProtKB-KW"/>
</dbReference>
<dbReference type="AlphaFoldDB" id="A0A0P6XYG2"/>
<dbReference type="Proteomes" id="UP000050277">
    <property type="component" value="Unassembled WGS sequence"/>
</dbReference>
<evidence type="ECO:0000259" key="5">
    <source>
        <dbReference type="SMART" id="SM00849"/>
    </source>
</evidence>
<dbReference type="PANTHER" id="PTHR42978">
    <property type="entry name" value="QUORUM-QUENCHING LACTONASE YTNP-RELATED-RELATED"/>
    <property type="match status" value="1"/>
</dbReference>
<dbReference type="OrthoDB" id="9802897at2"/>
<evidence type="ECO:0000256" key="2">
    <source>
        <dbReference type="ARBA" id="ARBA00022723"/>
    </source>
</evidence>
<proteinExistence type="inferred from homology"/>
<dbReference type="SMART" id="SM00849">
    <property type="entry name" value="Lactamase_B"/>
    <property type="match status" value="1"/>
</dbReference>
<dbReference type="Gene3D" id="3.60.15.10">
    <property type="entry name" value="Ribonuclease Z/Hydroxyacylglutathione hydrolase-like"/>
    <property type="match status" value="1"/>
</dbReference>
<dbReference type="GO" id="GO:0016787">
    <property type="term" value="F:hydrolase activity"/>
    <property type="evidence" value="ECO:0007669"/>
    <property type="project" value="UniProtKB-KW"/>
</dbReference>
<dbReference type="SUPFAM" id="SSF56281">
    <property type="entry name" value="Metallo-hydrolase/oxidoreductase"/>
    <property type="match status" value="1"/>
</dbReference>
<name>A0A0P6XYG2_9CHLR</name>
<dbReference type="CDD" id="cd16277">
    <property type="entry name" value="metallo-hydrolase-like_MBL-fold"/>
    <property type="match status" value="1"/>
</dbReference>
<keyword evidence="7" id="KW-1185">Reference proteome</keyword>
<dbReference type="Pfam" id="PF00753">
    <property type="entry name" value="Lactamase_B"/>
    <property type="match status" value="1"/>
</dbReference>
<dbReference type="InterPro" id="IPR036866">
    <property type="entry name" value="RibonucZ/Hydroxyglut_hydro"/>
</dbReference>
<evidence type="ECO:0000313" key="7">
    <source>
        <dbReference type="Proteomes" id="UP000050277"/>
    </source>
</evidence>
<reference evidence="6 7" key="1">
    <citation type="submission" date="2015-07" db="EMBL/GenBank/DDBJ databases">
        <title>Whole genome sequence of Herpetosiphon geysericola DSM 7119.</title>
        <authorList>
            <person name="Hemp J."/>
            <person name="Ward L.M."/>
            <person name="Pace L.A."/>
            <person name="Fischer W.W."/>
        </authorList>
    </citation>
    <scope>NUCLEOTIDE SEQUENCE [LARGE SCALE GENOMIC DNA]</scope>
    <source>
        <strain evidence="6 7">DSM 7119</strain>
    </source>
</reference>
<dbReference type="PATRIC" id="fig|70996.4.peg.2143"/>
<sequence length="291" mass="32065">MSTLHQRTIQLGPSTITAIVDVTTPWPILPVSGEIWDKVRASYPSSFYNPETLLGRVHCYLIQQAERTILVDTGLGKAPAPTQPLSSQQLEAQLALLGVDPAMIDTVFLTHLHVDHVGLNTHYVDGSLQARFPNARYLAHQAEKGLIAFMQQHSPERAGYLQDQVLWLEAQGRLEFFDPDFELAEGITTWFTPGHSPGHTALVIDHGTGERVLLAGDIFFNPIQMFEPSFATGLDVDSDQAQATRLAVLAQVSDGKTLVAPCHFPTPSFGYVVPEGTAYRWLPIEDELTRG</sequence>
<dbReference type="STRING" id="70996.SE18_21640"/>
<keyword evidence="2" id="KW-0479">Metal-binding</keyword>
<dbReference type="PANTHER" id="PTHR42978:SF6">
    <property type="entry name" value="QUORUM-QUENCHING LACTONASE YTNP-RELATED"/>
    <property type="match status" value="1"/>
</dbReference>
<keyword evidence="3" id="KW-0378">Hydrolase</keyword>
<comment type="caution">
    <text evidence="6">The sequence shown here is derived from an EMBL/GenBank/DDBJ whole genome shotgun (WGS) entry which is preliminary data.</text>
</comment>